<keyword evidence="1" id="KW-1133">Transmembrane helix</keyword>
<protein>
    <submittedName>
        <fullName evidence="2">Uncharacterized protein</fullName>
    </submittedName>
</protein>
<accession>A0ABT8KKT9</accession>
<dbReference type="Proteomes" id="UP001172082">
    <property type="component" value="Unassembled WGS sequence"/>
</dbReference>
<comment type="caution">
    <text evidence="2">The sequence shown here is derived from an EMBL/GenBank/DDBJ whole genome shotgun (WGS) entry which is preliminary data.</text>
</comment>
<keyword evidence="1" id="KW-0812">Transmembrane</keyword>
<gene>
    <name evidence="2" type="ORF">QQ008_08175</name>
</gene>
<proteinExistence type="predicted"/>
<feature type="transmembrane region" description="Helical" evidence="1">
    <location>
        <begin position="37"/>
        <end position="58"/>
    </location>
</feature>
<feature type="transmembrane region" description="Helical" evidence="1">
    <location>
        <begin position="12"/>
        <end position="31"/>
    </location>
</feature>
<organism evidence="2 3">
    <name type="scientific">Splendidivirga corallicola</name>
    <dbReference type="NCBI Taxonomy" id="3051826"/>
    <lineage>
        <taxon>Bacteria</taxon>
        <taxon>Pseudomonadati</taxon>
        <taxon>Bacteroidota</taxon>
        <taxon>Cytophagia</taxon>
        <taxon>Cytophagales</taxon>
        <taxon>Splendidivirgaceae</taxon>
        <taxon>Splendidivirga</taxon>
    </lineage>
</organism>
<dbReference type="RefSeq" id="WP_346751360.1">
    <property type="nucleotide sequence ID" value="NZ_JAUJEA010000002.1"/>
</dbReference>
<keyword evidence="1" id="KW-0472">Membrane</keyword>
<dbReference type="EMBL" id="JAUJEA010000002">
    <property type="protein sequence ID" value="MDN5201334.1"/>
    <property type="molecule type" value="Genomic_DNA"/>
</dbReference>
<reference evidence="2" key="1">
    <citation type="submission" date="2023-06" db="EMBL/GenBank/DDBJ databases">
        <title>Genomic of Parafulvivirga corallium.</title>
        <authorList>
            <person name="Wang G."/>
        </authorList>
    </citation>
    <scope>NUCLEOTIDE SEQUENCE</scope>
    <source>
        <strain evidence="2">BMA10</strain>
    </source>
</reference>
<keyword evidence="3" id="KW-1185">Reference proteome</keyword>
<evidence type="ECO:0000313" key="2">
    <source>
        <dbReference type="EMBL" id="MDN5201334.1"/>
    </source>
</evidence>
<evidence type="ECO:0000256" key="1">
    <source>
        <dbReference type="SAM" id="Phobius"/>
    </source>
</evidence>
<sequence length="73" mass="8336">MNCFKDKLACKLIGVLLSIFMLGMLLILFSHVDQSRIASWITLIAVILSLVALNIIYLKLIGSVFRKLNHEYR</sequence>
<evidence type="ECO:0000313" key="3">
    <source>
        <dbReference type="Proteomes" id="UP001172082"/>
    </source>
</evidence>
<name>A0ABT8KKT9_9BACT</name>